<feature type="compositionally biased region" description="Acidic residues" evidence="2">
    <location>
        <begin position="606"/>
        <end position="618"/>
    </location>
</feature>
<organism evidence="3 4">
    <name type="scientific">Lagenidium giganteum</name>
    <dbReference type="NCBI Taxonomy" id="4803"/>
    <lineage>
        <taxon>Eukaryota</taxon>
        <taxon>Sar</taxon>
        <taxon>Stramenopiles</taxon>
        <taxon>Oomycota</taxon>
        <taxon>Peronosporomycetes</taxon>
        <taxon>Pythiales</taxon>
        <taxon>Pythiaceae</taxon>
    </lineage>
</organism>
<accession>A0AAV2YHA8</accession>
<feature type="coiled-coil region" evidence="1">
    <location>
        <begin position="379"/>
        <end position="527"/>
    </location>
</feature>
<keyword evidence="4" id="KW-1185">Reference proteome</keyword>
<feature type="region of interest" description="Disordered" evidence="2">
    <location>
        <begin position="553"/>
        <end position="624"/>
    </location>
</feature>
<evidence type="ECO:0000313" key="4">
    <source>
        <dbReference type="Proteomes" id="UP001146120"/>
    </source>
</evidence>
<feature type="region of interest" description="Disordered" evidence="2">
    <location>
        <begin position="132"/>
        <end position="187"/>
    </location>
</feature>
<dbReference type="PANTHER" id="PTHR39867:SF1">
    <property type="entry name" value="HELICASE ATP-BINDING DOMAIN-CONTAINING PROTEIN"/>
    <property type="match status" value="1"/>
</dbReference>
<proteinExistence type="predicted"/>
<feature type="region of interest" description="Disordered" evidence="2">
    <location>
        <begin position="1"/>
        <end position="27"/>
    </location>
</feature>
<feature type="region of interest" description="Disordered" evidence="2">
    <location>
        <begin position="736"/>
        <end position="765"/>
    </location>
</feature>
<evidence type="ECO:0000313" key="3">
    <source>
        <dbReference type="EMBL" id="DAZ92976.1"/>
    </source>
</evidence>
<reference evidence="3" key="2">
    <citation type="journal article" date="2023" name="Microbiol Resour">
        <title>Decontamination and Annotation of the Draft Genome Sequence of the Oomycete Lagenidium giganteum ARSEF 373.</title>
        <authorList>
            <person name="Morgan W.R."/>
            <person name="Tartar A."/>
        </authorList>
    </citation>
    <scope>NUCLEOTIDE SEQUENCE</scope>
    <source>
        <strain evidence="3">ARSEF 373</strain>
    </source>
</reference>
<dbReference type="Proteomes" id="UP001146120">
    <property type="component" value="Unassembled WGS sequence"/>
</dbReference>
<evidence type="ECO:0000256" key="2">
    <source>
        <dbReference type="SAM" id="MobiDB-lite"/>
    </source>
</evidence>
<dbReference type="PANTHER" id="PTHR39867">
    <property type="entry name" value="HELICASE ATP-BINDING DOMAIN-CONTAINING PROTEIN"/>
    <property type="match status" value="1"/>
</dbReference>
<reference evidence="3" key="1">
    <citation type="submission" date="2022-11" db="EMBL/GenBank/DDBJ databases">
        <authorList>
            <person name="Morgan W.R."/>
            <person name="Tartar A."/>
        </authorList>
    </citation>
    <scope>NUCLEOTIDE SEQUENCE</scope>
    <source>
        <strain evidence="3">ARSEF 373</strain>
    </source>
</reference>
<protein>
    <submittedName>
        <fullName evidence="3">Uncharacterized protein</fullName>
    </submittedName>
</protein>
<sequence>MEPHDLGHEQQLPATHAALTAESRKRSVSRAWIPPVRPFTTMGATVLDLEGTQKLAPTHTQSPDKHTTASAHAPHALSSNTGPVPGEFDVKQFLLEQKAVAPLHKSSLFRNKIHEPEEFAAPRSAVAKKVLPRMELGGTPVKASRGGPIRQGSGHGSKQQPKKLAALPSTAPSPIGSDLNGSAGGIGPSANQVADDYDSVSHFYTLEKLAENCCHAVQTRHRTWQFLPGAEERSRSATSLTGVERPTRRLDLLDLERCFDTALQFAHRPNAWDVAASEKLAMIERDFLAIQTRVVQRFGSGSLDSKAGDVNSNGNTELTDDQRALAKLFFEQKWSDVMLGELEAMLTMSFLEQGVVLRKARIHYAQAFFQLDKLYGERVEELTRALGEIEAMRDEMIKANIAHEESAQNTKVFYEDELRRLTQSHEAHKVEMERKVVEAKEQMAKMSDTLKTLNTIFRQMREDTDKVKAVELRESYHKLEKKFDLVKDEVERLRPLIQLTQKLTEQKEAVQQENTALLERIQNFDELVAAKEVMIAQLMEQQSELLATQELRATQDDERRRGENNDHANDNDTNKRSTGASGPASKDGAPVICSRCKQSLKQQGEGSDDEEDNEDGDGGDANNAVAANADKESAAAAAAPDLKKKRVQCLFFRILLPNLRGRRPQREISWTLACMRSILYAKQVDDSMCRRSSGPFPRRIRMPEFVYAWFAPWKLLQEEKNQEEYGIGGSSAAIVDEDDEPMATKRDDVADTPEDAPLTPEQQQHQADEDRWCLYYGVKDLVQEGYLEAKLFLSLLDEKYGEDEQVFLLYCYRILDVLSGGRTSWGPLRGFLDYNSFTKEYTRLYKPLQQQSVADMMLMDEVPVDAPSHLPRVPKTVWISLYHATVATSIVLSKATESEREQLGKKLREFVVETLPPDEQPAYVLMPPKGVEIIKAARFYGDTAPSADLDEEESSGSQYVDAHLWVELMMLEYKEEQAHRRAAIRLMFQTATGSAATLNAAMRRVPSGTNQPHSTGTSAFTMDMEQFRVMARTLNNELPSFVVAMLFRDSYVLGKGSVTFDAFLEAAEASQFFSSCMRLESPTASLARLGLDHESSTQAALATSSKAASMVYKHFLVMEKELTHAIGRLPLWTRSVADTLFYEISSALMEGEGVDGVHVLTSFHRLIDALLLVKLTRREVTGGLFDSKHIFTFEKALTALLECLRLRDKTTVELLIDTVKQKMCITRVQQAFRLHLQRDEGAPLVMRHLLHREYGSGRTHYRSRRSVRPLSWLLHIISDVLRTSLRSDRSPSSTMLMELGGVSGTFTSTHAHLITCTMNGGIGPAPRPVLVEIVYDYFLDRFGTRWEAEKLLHDVFVNCRAFVKTNSRALLFSYLCSMSNASPDDRLLGQNEALAFLHAVLRCGLHSFRLINPPVFLSGRESSSSGDGDAAPERQDLISLDVAERILLAAFTRLGVDQRQRLRERLEDCAEAPAIITNLSVLRGATTGTRGSVSGPTSPIPNSDQQQQRASHIQWIDAEAFLVLALHEWKRYVLHRMNEIRVICCALEEEIVLFEQLLQIDTISSVLKKAGITYSNDDVCMIFRRLCSTDKVEPTAKTKASGKPPVQEHMSDRLAAACFPLLAKETLQELLVMENKAPETFKLALNILDSYRFLLACWSGYEEPCRRLLDDLRRVGKSNDIQADAVARRGGTPSSGRPQAVLYLSSSASNGALSSQDVAQLDAIHVLFLERLERLEVLFDKDPAERRRFAEASERGSTPDTTRDRQVVFERVLLVNETWKMFRQLLVGFLKLRAAGNLGTGPLPDRWDEAQAA</sequence>
<name>A0AAV2YHA8_9STRA</name>
<feature type="compositionally biased region" description="Basic and acidic residues" evidence="2">
    <location>
        <begin position="553"/>
        <end position="575"/>
    </location>
</feature>
<dbReference type="EMBL" id="DAKRPA010000359">
    <property type="protein sequence ID" value="DAZ92976.1"/>
    <property type="molecule type" value="Genomic_DNA"/>
</dbReference>
<comment type="caution">
    <text evidence="3">The sequence shown here is derived from an EMBL/GenBank/DDBJ whole genome shotgun (WGS) entry which is preliminary data.</text>
</comment>
<keyword evidence="1" id="KW-0175">Coiled coil</keyword>
<feature type="region of interest" description="Disordered" evidence="2">
    <location>
        <begin position="56"/>
        <end position="84"/>
    </location>
</feature>
<gene>
    <name evidence="3" type="ORF">N0F65_004351</name>
</gene>
<evidence type="ECO:0000256" key="1">
    <source>
        <dbReference type="SAM" id="Coils"/>
    </source>
</evidence>